<feature type="domain" description="N-acetyltransferase" evidence="1">
    <location>
        <begin position="8"/>
        <end position="160"/>
    </location>
</feature>
<dbReference type="PANTHER" id="PTHR43451">
    <property type="entry name" value="ACETYLTRANSFERASE (GNAT) FAMILY PROTEIN"/>
    <property type="match status" value="1"/>
</dbReference>
<dbReference type="OrthoDB" id="424368at2"/>
<evidence type="ECO:0000259" key="1">
    <source>
        <dbReference type="PROSITE" id="PS51186"/>
    </source>
</evidence>
<proteinExistence type="predicted"/>
<dbReference type="InterPro" id="IPR052564">
    <property type="entry name" value="N-acetyltrans/Recomb-assoc"/>
</dbReference>
<comment type="caution">
    <text evidence="2">The sequence shown here is derived from an EMBL/GenBank/DDBJ whole genome shotgun (WGS) entry which is preliminary data.</text>
</comment>
<dbReference type="Pfam" id="PF13673">
    <property type="entry name" value="Acetyltransf_10"/>
    <property type="match status" value="1"/>
</dbReference>
<gene>
    <name evidence="2" type="ORF">DSM107003_31860</name>
</gene>
<dbReference type="AlphaFoldDB" id="A0A433UNQ6"/>
<dbReference type="Gene3D" id="3.40.630.30">
    <property type="match status" value="1"/>
</dbReference>
<dbReference type="CDD" id="cd04301">
    <property type="entry name" value="NAT_SF"/>
    <property type="match status" value="1"/>
</dbReference>
<keyword evidence="2" id="KW-0808">Transferase</keyword>
<dbReference type="Proteomes" id="UP000276103">
    <property type="component" value="Unassembled WGS sequence"/>
</dbReference>
<dbReference type="PROSITE" id="PS51186">
    <property type="entry name" value="GNAT"/>
    <property type="match status" value="1"/>
</dbReference>
<dbReference type="InterPro" id="IPR000182">
    <property type="entry name" value="GNAT_dom"/>
</dbReference>
<organism evidence="2 3">
    <name type="scientific">Trichormus variabilis SAG 1403-4b</name>
    <dbReference type="NCBI Taxonomy" id="447716"/>
    <lineage>
        <taxon>Bacteria</taxon>
        <taxon>Bacillati</taxon>
        <taxon>Cyanobacteriota</taxon>
        <taxon>Cyanophyceae</taxon>
        <taxon>Nostocales</taxon>
        <taxon>Nostocaceae</taxon>
        <taxon>Trichormus</taxon>
    </lineage>
</organism>
<name>A0A433UNQ6_ANAVA</name>
<reference evidence="2 3" key="1">
    <citation type="journal article" date="2019" name="Genome Biol. Evol.">
        <title>Day and night: Metabolic profiles and evolutionary relationships of six axenic non-marine cyanobacteria.</title>
        <authorList>
            <person name="Will S.E."/>
            <person name="Henke P."/>
            <person name="Boedeker C."/>
            <person name="Huang S."/>
            <person name="Brinkmann H."/>
            <person name="Rohde M."/>
            <person name="Jarek M."/>
            <person name="Friedl T."/>
            <person name="Seufert S."/>
            <person name="Schumacher M."/>
            <person name="Overmann J."/>
            <person name="Neumann-Schaal M."/>
            <person name="Petersen J."/>
        </authorList>
    </citation>
    <scope>NUCLEOTIDE SEQUENCE [LARGE SCALE GENOMIC DNA]</scope>
    <source>
        <strain evidence="2 3">SAG 1403-4b</strain>
    </source>
</reference>
<keyword evidence="3" id="KW-1185">Reference proteome</keyword>
<dbReference type="GO" id="GO:0016747">
    <property type="term" value="F:acyltransferase activity, transferring groups other than amino-acyl groups"/>
    <property type="evidence" value="ECO:0007669"/>
    <property type="project" value="InterPro"/>
</dbReference>
<accession>A0A433UNQ6</accession>
<dbReference type="InterPro" id="IPR016181">
    <property type="entry name" value="Acyl_CoA_acyltransferase"/>
</dbReference>
<evidence type="ECO:0000313" key="3">
    <source>
        <dbReference type="Proteomes" id="UP000276103"/>
    </source>
</evidence>
<dbReference type="PANTHER" id="PTHR43451:SF1">
    <property type="entry name" value="ACETYLTRANSFERASE"/>
    <property type="match status" value="1"/>
</dbReference>
<dbReference type="EMBL" id="RSCM01000010">
    <property type="protein sequence ID" value="RUS95483.1"/>
    <property type="molecule type" value="Genomic_DNA"/>
</dbReference>
<sequence length="160" mass="19071">MNSVEFNLNIREYRSSDTEIIMKLFYDTVHEINIRDYTQEQVNAWAVETMDYEFWQKRLQKKSPYIAENNGEIVGFGELDPDGHIDCFYCHSQYQRKGIGSKLLKHIENMAKSRKIKRLYAEVSITAKPFFQTHGFSIFTEQQVERRGVLFTNYLMEKYL</sequence>
<protein>
    <submittedName>
        <fullName evidence="2">Acetyltransferase</fullName>
    </submittedName>
</protein>
<evidence type="ECO:0000313" key="2">
    <source>
        <dbReference type="EMBL" id="RUS95483.1"/>
    </source>
</evidence>
<dbReference type="SUPFAM" id="SSF55729">
    <property type="entry name" value="Acyl-CoA N-acyltransferases (Nat)"/>
    <property type="match status" value="1"/>
</dbReference>